<feature type="transmembrane region" description="Helical" evidence="15">
    <location>
        <begin position="161"/>
        <end position="183"/>
    </location>
</feature>
<dbReference type="EC" id="2.7.13.3" evidence="3"/>
<dbReference type="InterPro" id="IPR003660">
    <property type="entry name" value="HAMP_dom"/>
</dbReference>
<dbReference type="CDD" id="cd06225">
    <property type="entry name" value="HAMP"/>
    <property type="match status" value="1"/>
</dbReference>
<feature type="domain" description="Histidine kinase" evidence="16">
    <location>
        <begin position="241"/>
        <end position="457"/>
    </location>
</feature>
<comment type="catalytic activity">
    <reaction evidence="1">
        <text>ATP + protein L-histidine = ADP + protein N-phospho-L-histidine.</text>
        <dbReference type="EC" id="2.7.13.3"/>
    </reaction>
</comment>
<dbReference type="Pfam" id="PF02518">
    <property type="entry name" value="HATPase_c"/>
    <property type="match status" value="1"/>
</dbReference>
<feature type="coiled-coil region" evidence="14">
    <location>
        <begin position="214"/>
        <end position="241"/>
    </location>
</feature>
<comment type="caution">
    <text evidence="18">The sequence shown here is derived from an EMBL/GenBank/DDBJ whole genome shotgun (WGS) entry which is preliminary data.</text>
</comment>
<dbReference type="InterPro" id="IPR003594">
    <property type="entry name" value="HATPase_dom"/>
</dbReference>
<evidence type="ECO:0000256" key="3">
    <source>
        <dbReference type="ARBA" id="ARBA00012438"/>
    </source>
</evidence>
<evidence type="ECO:0000256" key="2">
    <source>
        <dbReference type="ARBA" id="ARBA00004651"/>
    </source>
</evidence>
<evidence type="ECO:0000256" key="13">
    <source>
        <dbReference type="ARBA" id="ARBA00023136"/>
    </source>
</evidence>
<comment type="subcellular location">
    <subcellularLocation>
        <location evidence="2">Cell membrane</location>
        <topology evidence="2">Multi-pass membrane protein</topology>
    </subcellularLocation>
</comment>
<evidence type="ECO:0000259" key="17">
    <source>
        <dbReference type="PROSITE" id="PS50885"/>
    </source>
</evidence>
<dbReference type="PROSITE" id="PS50885">
    <property type="entry name" value="HAMP"/>
    <property type="match status" value="1"/>
</dbReference>
<evidence type="ECO:0000313" key="18">
    <source>
        <dbReference type="EMBL" id="KGP90242.1"/>
    </source>
</evidence>
<gene>
    <name evidence="18" type="ORF">N780_05930</name>
</gene>
<evidence type="ECO:0000256" key="5">
    <source>
        <dbReference type="ARBA" id="ARBA00022553"/>
    </source>
</evidence>
<feature type="domain" description="HAMP" evidence="17">
    <location>
        <begin position="181"/>
        <end position="233"/>
    </location>
</feature>
<dbReference type="OrthoDB" id="9780718at2"/>
<dbReference type="RefSeq" id="WP_036786330.1">
    <property type="nucleotide sequence ID" value="NZ_AVBG01000014.1"/>
</dbReference>
<dbReference type="EMBL" id="AVBG01000014">
    <property type="protein sequence ID" value="KGP90242.1"/>
    <property type="molecule type" value="Genomic_DNA"/>
</dbReference>
<keyword evidence="14" id="KW-0175">Coiled coil</keyword>
<keyword evidence="7 15" id="KW-0812">Transmembrane</keyword>
<dbReference type="GO" id="GO:0005886">
    <property type="term" value="C:plasma membrane"/>
    <property type="evidence" value="ECO:0007669"/>
    <property type="project" value="UniProtKB-SubCell"/>
</dbReference>
<dbReference type="CDD" id="cd00082">
    <property type="entry name" value="HisKA"/>
    <property type="match status" value="1"/>
</dbReference>
<feature type="transmembrane region" description="Helical" evidence="15">
    <location>
        <begin position="6"/>
        <end position="28"/>
    </location>
</feature>
<name>A0A0A2UPL5_9BACI</name>
<evidence type="ECO:0000256" key="10">
    <source>
        <dbReference type="ARBA" id="ARBA00022840"/>
    </source>
</evidence>
<dbReference type="SUPFAM" id="SSF55874">
    <property type="entry name" value="ATPase domain of HSP90 chaperone/DNA topoisomerase II/histidine kinase"/>
    <property type="match status" value="1"/>
</dbReference>
<evidence type="ECO:0000256" key="6">
    <source>
        <dbReference type="ARBA" id="ARBA00022679"/>
    </source>
</evidence>
<reference evidence="18 19" key="1">
    <citation type="submission" date="2013-08" db="EMBL/GenBank/DDBJ databases">
        <title>Genome of Pontibacillus chungwhensis.</title>
        <authorList>
            <person name="Wang Q."/>
            <person name="Wang G."/>
        </authorList>
    </citation>
    <scope>NUCLEOTIDE SEQUENCE [LARGE SCALE GENOMIC DNA]</scope>
    <source>
        <strain evidence="18 19">BH030062</strain>
    </source>
</reference>
<dbReference type="STRING" id="1385513.N780_05930"/>
<keyword evidence="12" id="KW-0902">Two-component regulatory system</keyword>
<dbReference type="AlphaFoldDB" id="A0A0A2UPL5"/>
<dbReference type="GO" id="GO:0005524">
    <property type="term" value="F:ATP binding"/>
    <property type="evidence" value="ECO:0007669"/>
    <property type="project" value="UniProtKB-KW"/>
</dbReference>
<protein>
    <recommendedName>
        <fullName evidence="3">histidine kinase</fullName>
        <ecNumber evidence="3">2.7.13.3</ecNumber>
    </recommendedName>
</protein>
<dbReference type="eggNOG" id="COG2205">
    <property type="taxonomic scope" value="Bacteria"/>
</dbReference>
<evidence type="ECO:0000256" key="11">
    <source>
        <dbReference type="ARBA" id="ARBA00022989"/>
    </source>
</evidence>
<dbReference type="SMART" id="SM00304">
    <property type="entry name" value="HAMP"/>
    <property type="match status" value="1"/>
</dbReference>
<sequence length="462" mass="52303">MNKLSFKLGVFIFTIIIIVEAILFLFLYTNLATSRVEEVLENLLARGNSHRDVLEKRFDESTLNHVALMESEAESLVVITDENKEVIVNSEPLSPEIQARLDEPLSNVSHSGKVLDEEWRTSQYVATVSPITIEGEKTGYVYMFSPTMAVQRVINQLTNQFLLVGFIALLLTIVAIFILSHFITRPLVRMKKATEGLAEGREQVNLSYKHNDELGQLAQSIVTLSNELERLKQDRKDFLASISHELRTPLTYIKGYSNIASRKEITEEERNHYLGIIKEETEHVTQLVKNLFDLAKMDQNEFSIDKRPVSLCDLLGKVHEKMNPILLEYHLALHITCDGKVIVNVDAERFQQVLLNLLDNAIKHAPPHSNMYMSVQIKDGRVAVTVRDEGEGIPEAELPFIFERLYRVDKSRSREFGGSGLGLSIVKEIVEKHGGEVQARSALGEGTSMTIVLKKEDLLSYE</sequence>
<accession>A0A0A2UPL5</accession>
<dbReference type="InterPro" id="IPR050428">
    <property type="entry name" value="TCS_sensor_his_kinase"/>
</dbReference>
<keyword evidence="4" id="KW-1003">Cell membrane</keyword>
<dbReference type="GO" id="GO:0000155">
    <property type="term" value="F:phosphorelay sensor kinase activity"/>
    <property type="evidence" value="ECO:0007669"/>
    <property type="project" value="InterPro"/>
</dbReference>
<dbReference type="CDD" id="cd00075">
    <property type="entry name" value="HATPase"/>
    <property type="match status" value="1"/>
</dbReference>
<dbReference type="InterPro" id="IPR036097">
    <property type="entry name" value="HisK_dim/P_sf"/>
</dbReference>
<keyword evidence="5" id="KW-0597">Phosphoprotein</keyword>
<dbReference type="PANTHER" id="PTHR45436">
    <property type="entry name" value="SENSOR HISTIDINE KINASE YKOH"/>
    <property type="match status" value="1"/>
</dbReference>
<dbReference type="PRINTS" id="PR00344">
    <property type="entry name" value="BCTRLSENSOR"/>
</dbReference>
<dbReference type="Proteomes" id="UP000030153">
    <property type="component" value="Unassembled WGS sequence"/>
</dbReference>
<dbReference type="PROSITE" id="PS50109">
    <property type="entry name" value="HIS_KIN"/>
    <property type="match status" value="1"/>
</dbReference>
<keyword evidence="13 15" id="KW-0472">Membrane</keyword>
<dbReference type="SMART" id="SM00387">
    <property type="entry name" value="HATPase_c"/>
    <property type="match status" value="1"/>
</dbReference>
<evidence type="ECO:0000259" key="16">
    <source>
        <dbReference type="PROSITE" id="PS50109"/>
    </source>
</evidence>
<dbReference type="InterPro" id="IPR004358">
    <property type="entry name" value="Sig_transdc_His_kin-like_C"/>
</dbReference>
<keyword evidence="11 15" id="KW-1133">Transmembrane helix</keyword>
<evidence type="ECO:0000256" key="14">
    <source>
        <dbReference type="SAM" id="Coils"/>
    </source>
</evidence>
<dbReference type="SMART" id="SM00388">
    <property type="entry name" value="HisKA"/>
    <property type="match status" value="1"/>
</dbReference>
<evidence type="ECO:0000256" key="8">
    <source>
        <dbReference type="ARBA" id="ARBA00022741"/>
    </source>
</evidence>
<keyword evidence="10" id="KW-0067">ATP-binding</keyword>
<evidence type="ECO:0000256" key="15">
    <source>
        <dbReference type="SAM" id="Phobius"/>
    </source>
</evidence>
<dbReference type="InterPro" id="IPR003661">
    <property type="entry name" value="HisK_dim/P_dom"/>
</dbReference>
<dbReference type="SUPFAM" id="SSF47384">
    <property type="entry name" value="Homodimeric domain of signal transducing histidine kinase"/>
    <property type="match status" value="1"/>
</dbReference>
<evidence type="ECO:0000256" key="4">
    <source>
        <dbReference type="ARBA" id="ARBA00022475"/>
    </source>
</evidence>
<dbReference type="Pfam" id="PF00672">
    <property type="entry name" value="HAMP"/>
    <property type="match status" value="1"/>
</dbReference>
<dbReference type="Pfam" id="PF00512">
    <property type="entry name" value="HisKA"/>
    <property type="match status" value="1"/>
</dbReference>
<evidence type="ECO:0000256" key="9">
    <source>
        <dbReference type="ARBA" id="ARBA00022777"/>
    </source>
</evidence>
<evidence type="ECO:0000313" key="19">
    <source>
        <dbReference type="Proteomes" id="UP000030153"/>
    </source>
</evidence>
<keyword evidence="8" id="KW-0547">Nucleotide-binding</keyword>
<dbReference type="FunFam" id="1.10.287.130:FF:000001">
    <property type="entry name" value="Two-component sensor histidine kinase"/>
    <property type="match status" value="1"/>
</dbReference>
<dbReference type="Gene3D" id="3.30.565.10">
    <property type="entry name" value="Histidine kinase-like ATPase, C-terminal domain"/>
    <property type="match status" value="1"/>
</dbReference>
<dbReference type="FunFam" id="3.30.565.10:FF:000006">
    <property type="entry name" value="Sensor histidine kinase WalK"/>
    <property type="match status" value="1"/>
</dbReference>
<keyword evidence="9 18" id="KW-0418">Kinase</keyword>
<evidence type="ECO:0000256" key="12">
    <source>
        <dbReference type="ARBA" id="ARBA00023012"/>
    </source>
</evidence>
<dbReference type="Gene3D" id="6.10.340.10">
    <property type="match status" value="1"/>
</dbReference>
<keyword evidence="19" id="KW-1185">Reference proteome</keyword>
<dbReference type="PANTHER" id="PTHR45436:SF5">
    <property type="entry name" value="SENSOR HISTIDINE KINASE TRCS"/>
    <property type="match status" value="1"/>
</dbReference>
<organism evidence="18 19">
    <name type="scientific">Pontibacillus chungwhensis BH030062</name>
    <dbReference type="NCBI Taxonomy" id="1385513"/>
    <lineage>
        <taxon>Bacteria</taxon>
        <taxon>Bacillati</taxon>
        <taxon>Bacillota</taxon>
        <taxon>Bacilli</taxon>
        <taxon>Bacillales</taxon>
        <taxon>Bacillaceae</taxon>
        <taxon>Pontibacillus</taxon>
    </lineage>
</organism>
<dbReference type="InterPro" id="IPR036890">
    <property type="entry name" value="HATPase_C_sf"/>
</dbReference>
<proteinExistence type="predicted"/>
<evidence type="ECO:0000256" key="7">
    <source>
        <dbReference type="ARBA" id="ARBA00022692"/>
    </source>
</evidence>
<evidence type="ECO:0000256" key="1">
    <source>
        <dbReference type="ARBA" id="ARBA00000085"/>
    </source>
</evidence>
<dbReference type="Gene3D" id="1.10.287.130">
    <property type="match status" value="1"/>
</dbReference>
<dbReference type="InterPro" id="IPR005467">
    <property type="entry name" value="His_kinase_dom"/>
</dbReference>
<keyword evidence="6" id="KW-0808">Transferase</keyword>
<dbReference type="SUPFAM" id="SSF158472">
    <property type="entry name" value="HAMP domain-like"/>
    <property type="match status" value="1"/>
</dbReference>